<dbReference type="PROSITE" id="PS00108">
    <property type="entry name" value="PROTEIN_KINASE_ST"/>
    <property type="match status" value="1"/>
</dbReference>
<gene>
    <name evidence="11" type="ORF">GCM10023329_36960</name>
</gene>
<name>A0ABP9AMD0_9ACTN</name>
<evidence type="ECO:0000256" key="2">
    <source>
        <dbReference type="ARBA" id="ARBA00022527"/>
    </source>
</evidence>
<keyword evidence="6 7" id="KW-0067">ATP-binding</keyword>
<dbReference type="PANTHER" id="PTHR43289">
    <property type="entry name" value="MITOGEN-ACTIVATED PROTEIN KINASE KINASE KINASE 20-RELATED"/>
    <property type="match status" value="1"/>
</dbReference>
<evidence type="ECO:0000256" key="8">
    <source>
        <dbReference type="SAM" id="MobiDB-lite"/>
    </source>
</evidence>
<keyword evidence="3" id="KW-0808">Transferase</keyword>
<feature type="compositionally biased region" description="Gly residues" evidence="8">
    <location>
        <begin position="27"/>
        <end position="43"/>
    </location>
</feature>
<evidence type="ECO:0000256" key="9">
    <source>
        <dbReference type="SAM" id="Phobius"/>
    </source>
</evidence>
<feature type="compositionally biased region" description="Low complexity" evidence="8">
    <location>
        <begin position="211"/>
        <end position="225"/>
    </location>
</feature>
<proteinExistence type="predicted"/>
<feature type="compositionally biased region" description="Low complexity" evidence="8">
    <location>
        <begin position="161"/>
        <end position="172"/>
    </location>
</feature>
<dbReference type="InterPro" id="IPR011009">
    <property type="entry name" value="Kinase-like_dom_sf"/>
</dbReference>
<dbReference type="Gene3D" id="3.30.200.20">
    <property type="entry name" value="Phosphorylase Kinase, domain 1"/>
    <property type="match status" value="1"/>
</dbReference>
<dbReference type="PROSITE" id="PS50011">
    <property type="entry name" value="PROTEIN_KINASE_DOM"/>
    <property type="match status" value="1"/>
</dbReference>
<feature type="compositionally biased region" description="Low complexity" evidence="8">
    <location>
        <begin position="376"/>
        <end position="388"/>
    </location>
</feature>
<reference evidence="12" key="1">
    <citation type="journal article" date="2019" name="Int. J. Syst. Evol. Microbiol.">
        <title>The Global Catalogue of Microorganisms (GCM) 10K type strain sequencing project: providing services to taxonomists for standard genome sequencing and annotation.</title>
        <authorList>
            <consortium name="The Broad Institute Genomics Platform"/>
            <consortium name="The Broad Institute Genome Sequencing Center for Infectious Disease"/>
            <person name="Wu L."/>
            <person name="Ma J."/>
        </authorList>
    </citation>
    <scope>NUCLEOTIDE SEQUENCE [LARGE SCALE GENOMIC DNA]</scope>
    <source>
        <strain evidence="12">JCM 18324</strain>
    </source>
</reference>
<dbReference type="PANTHER" id="PTHR43289:SF6">
    <property type="entry name" value="SERINE_THREONINE-PROTEIN KINASE NEKL-3"/>
    <property type="match status" value="1"/>
</dbReference>
<dbReference type="EC" id="2.7.11.1" evidence="1"/>
<keyword evidence="4 7" id="KW-0547">Nucleotide-binding</keyword>
<evidence type="ECO:0000313" key="11">
    <source>
        <dbReference type="EMBL" id="GAA4783206.1"/>
    </source>
</evidence>
<evidence type="ECO:0000256" key="3">
    <source>
        <dbReference type="ARBA" id="ARBA00022679"/>
    </source>
</evidence>
<feature type="binding site" evidence="7">
    <location>
        <position position="441"/>
    </location>
    <ligand>
        <name>ATP</name>
        <dbReference type="ChEBI" id="CHEBI:30616"/>
    </ligand>
</feature>
<feature type="domain" description="Protein kinase" evidence="10">
    <location>
        <begin position="412"/>
        <end position="666"/>
    </location>
</feature>
<organism evidence="11 12">
    <name type="scientific">Streptomyces sanyensis</name>
    <dbReference type="NCBI Taxonomy" id="568869"/>
    <lineage>
        <taxon>Bacteria</taxon>
        <taxon>Bacillati</taxon>
        <taxon>Actinomycetota</taxon>
        <taxon>Actinomycetes</taxon>
        <taxon>Kitasatosporales</taxon>
        <taxon>Streptomycetaceae</taxon>
        <taxon>Streptomyces</taxon>
    </lineage>
</organism>
<keyword evidence="12" id="KW-1185">Reference proteome</keyword>
<feature type="region of interest" description="Disordered" evidence="8">
    <location>
        <begin position="675"/>
        <end position="764"/>
    </location>
</feature>
<feature type="transmembrane region" description="Helical" evidence="9">
    <location>
        <begin position="776"/>
        <end position="796"/>
    </location>
</feature>
<dbReference type="InterPro" id="IPR008271">
    <property type="entry name" value="Ser/Thr_kinase_AS"/>
</dbReference>
<feature type="compositionally biased region" description="Gly residues" evidence="8">
    <location>
        <begin position="875"/>
        <end position="884"/>
    </location>
</feature>
<feature type="compositionally biased region" description="Low complexity" evidence="8">
    <location>
        <begin position="259"/>
        <end position="274"/>
    </location>
</feature>
<feature type="compositionally biased region" description="Low complexity" evidence="8">
    <location>
        <begin position="748"/>
        <end position="764"/>
    </location>
</feature>
<feature type="compositionally biased region" description="Low complexity" evidence="8">
    <location>
        <begin position="308"/>
        <end position="334"/>
    </location>
</feature>
<dbReference type="EMBL" id="BAABJV010000009">
    <property type="protein sequence ID" value="GAA4783206.1"/>
    <property type="molecule type" value="Genomic_DNA"/>
</dbReference>
<accession>A0ABP9AMD0</accession>
<evidence type="ECO:0000313" key="12">
    <source>
        <dbReference type="Proteomes" id="UP001501147"/>
    </source>
</evidence>
<feature type="compositionally biased region" description="Pro residues" evidence="8">
    <location>
        <begin position="693"/>
        <end position="703"/>
    </location>
</feature>
<evidence type="ECO:0000256" key="4">
    <source>
        <dbReference type="ARBA" id="ARBA00022741"/>
    </source>
</evidence>
<dbReference type="Pfam" id="PF00069">
    <property type="entry name" value="Pkinase"/>
    <property type="match status" value="1"/>
</dbReference>
<feature type="compositionally biased region" description="Basic and acidic residues" evidence="8">
    <location>
        <begin position="1"/>
        <end position="14"/>
    </location>
</feature>
<keyword evidence="9" id="KW-0472">Membrane</keyword>
<feature type="compositionally biased region" description="Low complexity" evidence="8">
    <location>
        <begin position="136"/>
        <end position="151"/>
    </location>
</feature>
<dbReference type="InterPro" id="IPR017441">
    <property type="entry name" value="Protein_kinase_ATP_BS"/>
</dbReference>
<keyword evidence="9" id="KW-0812">Transmembrane</keyword>
<feature type="compositionally biased region" description="Low complexity" evidence="8">
    <location>
        <begin position="804"/>
        <end position="826"/>
    </location>
</feature>
<feature type="region of interest" description="Disordered" evidence="8">
    <location>
        <begin position="800"/>
        <end position="887"/>
    </location>
</feature>
<feature type="compositionally biased region" description="Basic and acidic residues" evidence="8">
    <location>
        <begin position="92"/>
        <end position="102"/>
    </location>
</feature>
<keyword evidence="9" id="KW-1133">Transmembrane helix</keyword>
<dbReference type="Gene3D" id="1.10.510.10">
    <property type="entry name" value="Transferase(Phosphotransferase) domain 1"/>
    <property type="match status" value="1"/>
</dbReference>
<evidence type="ECO:0000256" key="6">
    <source>
        <dbReference type="ARBA" id="ARBA00022840"/>
    </source>
</evidence>
<dbReference type="SUPFAM" id="SSF56112">
    <property type="entry name" value="Protein kinase-like (PK-like)"/>
    <property type="match status" value="1"/>
</dbReference>
<feature type="compositionally biased region" description="Acidic residues" evidence="8">
    <location>
        <begin position="859"/>
        <end position="874"/>
    </location>
</feature>
<dbReference type="InterPro" id="IPR000719">
    <property type="entry name" value="Prot_kinase_dom"/>
</dbReference>
<feature type="compositionally biased region" description="Low complexity" evidence="8">
    <location>
        <begin position="103"/>
        <end position="113"/>
    </location>
</feature>
<evidence type="ECO:0000256" key="1">
    <source>
        <dbReference type="ARBA" id="ARBA00012513"/>
    </source>
</evidence>
<evidence type="ECO:0000259" key="10">
    <source>
        <dbReference type="PROSITE" id="PS50011"/>
    </source>
</evidence>
<comment type="caution">
    <text evidence="11">The sequence shown here is derived from an EMBL/GenBank/DDBJ whole genome shotgun (WGS) entry which is preliminary data.</text>
</comment>
<evidence type="ECO:0000256" key="5">
    <source>
        <dbReference type="ARBA" id="ARBA00022777"/>
    </source>
</evidence>
<dbReference type="Proteomes" id="UP001501147">
    <property type="component" value="Unassembled WGS sequence"/>
</dbReference>
<evidence type="ECO:0000256" key="7">
    <source>
        <dbReference type="PROSITE-ProRule" id="PRU10141"/>
    </source>
</evidence>
<sequence length="1037" mass="102162">MSEAEQSRESRRNEAVTAETAGRGEESAGGEGASGAPGSGFGPAGAIPGQRSSAVSTERDEKSGAAVSGAPGTGSATAPEGESGVGTVTATRSDRAVDEARNAGEPAGSAPAEGSGGRPAPGAGRASAGGAGPEAGEGPPADTAGAGAAEPNGTARKGAQDDAGSAPGPGAADAEEAPGGERAHGTSPGGAAPADDPAAEGTSGADPTERAGAGRPAESAAAPAGPGAGDGPAAGVPAEDAPAEDPAAEGTSGADPTERAGAGRPAESGAAPAGPGAGDGPAAGVPAEDAPADDPAAEGTSGADPTERAGAGRPAESGAAPAGPGAGDEPAADVPAEDAPAEDASDDGAPGGAAPAGDVPAEDAPGTGAHGKRPAAEASGAEAAARGATGSLPTGGASAPATAEGRLLARRYRLGGVLGRGGMGTVWRAVDETLGRTVAVKELRFPNAIDEEEKRRLITRTLREAKAIARIRNNSAVTVFDVVDEDDRPWIVMELVEGKSLAEVIREDGVLTPRRAAEVGLAVLDVLRSAHREGILHRDVKPSNVLIGKDDRVVLTDFGIAQVEGDPSLTSTGMLVGAPSYISPERARGHKPGPAADLWSLGGLLYAAVEGSPPYDKGSAIATLTAVMTEPLDPPRNAGPLTDVVYGLLAKDPAQRLDDAGARALLTRVVNAPEEADGHAAAPPEQTRVIPLPASPPPPPAAAPRPLAQPKDPAAAARVRGALRSVRNAAAAATAEKRTPEQGPSGERAAVPAAPGGRRPAPVRAPLTDVVPRRTLVIIAVVAALAVLSTVLVLALNGGDDNGAKGSTPGTGTGTASAGTAAAGAEGSAGGEPDGAADPGSVRQPDQDGGTGGTAPGGTEDEADGDDDASEDDGGTGGGTGGAGALPEGYAAVSNEQFRFTVAMPRDFRFTGIAGRNSGAKFSVDGGVPRVQVDFTDSPRDDAHAAWAAAVAGVSATSNGYRHIGITRVEYNGYPTVADWEFERNENGQRVRILNRGFKVDARRGYAIMITCKASEWDGEACTTLRRTAFATFSPKE</sequence>
<feature type="compositionally biased region" description="Low complexity" evidence="8">
    <location>
        <begin position="352"/>
        <end position="366"/>
    </location>
</feature>
<feature type="region of interest" description="Disordered" evidence="8">
    <location>
        <begin position="1"/>
        <end position="400"/>
    </location>
</feature>
<dbReference type="CDD" id="cd14014">
    <property type="entry name" value="STKc_PknB_like"/>
    <property type="match status" value="1"/>
</dbReference>
<protein>
    <recommendedName>
        <fullName evidence="1">non-specific serine/threonine protein kinase</fullName>
        <ecNumber evidence="1">2.7.11.1</ecNumber>
    </recommendedName>
</protein>
<dbReference type="PROSITE" id="PS00107">
    <property type="entry name" value="PROTEIN_KINASE_ATP"/>
    <property type="match status" value="1"/>
</dbReference>
<keyword evidence="5" id="KW-0418">Kinase</keyword>
<dbReference type="SMART" id="SM00220">
    <property type="entry name" value="S_TKc"/>
    <property type="match status" value="1"/>
</dbReference>
<keyword evidence="2" id="KW-0723">Serine/threonine-protein kinase</keyword>
<feature type="compositionally biased region" description="Acidic residues" evidence="8">
    <location>
        <begin position="335"/>
        <end position="346"/>
    </location>
</feature>